<dbReference type="AlphaFoldDB" id="A0A931J3V4"/>
<dbReference type="PANTHER" id="PTHR21047">
    <property type="entry name" value="DTDP-6-DEOXY-D-GLUCOSE-3,5 EPIMERASE"/>
    <property type="match status" value="1"/>
</dbReference>
<comment type="similarity">
    <text evidence="6">Belongs to the dTDP-4-dehydrorhamnose 3,5-epimerase family.</text>
</comment>
<dbReference type="PANTHER" id="PTHR21047:SF2">
    <property type="entry name" value="THYMIDINE DIPHOSPHO-4-KETO-RHAMNOSE 3,5-EPIMERASE"/>
    <property type="match status" value="1"/>
</dbReference>
<dbReference type="SUPFAM" id="SSF51182">
    <property type="entry name" value="RmlC-like cupins"/>
    <property type="match status" value="1"/>
</dbReference>
<keyword evidence="6 7" id="KW-0413">Isomerase</keyword>
<feature type="active site" description="Proton donor" evidence="5">
    <location>
        <position position="131"/>
    </location>
</feature>
<organism evidence="7 8">
    <name type="scientific">Inhella proteolytica</name>
    <dbReference type="NCBI Taxonomy" id="2795029"/>
    <lineage>
        <taxon>Bacteria</taxon>
        <taxon>Pseudomonadati</taxon>
        <taxon>Pseudomonadota</taxon>
        <taxon>Betaproteobacteria</taxon>
        <taxon>Burkholderiales</taxon>
        <taxon>Sphaerotilaceae</taxon>
        <taxon>Inhella</taxon>
    </lineage>
</organism>
<comment type="function">
    <text evidence="2 6">Catalyzes the epimerization of the C3' and C5'positions of dTDP-6-deoxy-D-xylo-4-hexulose, forming dTDP-6-deoxy-L-lyxo-4-hexulose.</text>
</comment>
<keyword evidence="8" id="KW-1185">Reference proteome</keyword>
<evidence type="ECO:0000256" key="2">
    <source>
        <dbReference type="ARBA" id="ARBA00001997"/>
    </source>
</evidence>
<accession>A0A931J3V4</accession>
<name>A0A931J3V4_9BURK</name>
<dbReference type="EMBL" id="JAEDAK010000003">
    <property type="protein sequence ID" value="MBH9576402.1"/>
    <property type="molecule type" value="Genomic_DNA"/>
</dbReference>
<comment type="caution">
    <text evidence="7">The sequence shown here is derived from an EMBL/GenBank/DDBJ whole genome shotgun (WGS) entry which is preliminary data.</text>
</comment>
<reference evidence="7" key="1">
    <citation type="submission" date="2020-12" db="EMBL/GenBank/DDBJ databases">
        <title>The genome sequence of Inhella sp. 1Y17.</title>
        <authorList>
            <person name="Liu Y."/>
        </authorList>
    </citation>
    <scope>NUCLEOTIDE SEQUENCE</scope>
    <source>
        <strain evidence="7">1Y17</strain>
    </source>
</reference>
<evidence type="ECO:0000313" key="8">
    <source>
        <dbReference type="Proteomes" id="UP000613266"/>
    </source>
</evidence>
<comment type="pathway">
    <text evidence="6">Carbohydrate biosynthesis; dTDP-L-rhamnose biosynthesis.</text>
</comment>
<feature type="active site" description="Proton acceptor" evidence="5">
    <location>
        <position position="61"/>
    </location>
</feature>
<dbReference type="CDD" id="cd00438">
    <property type="entry name" value="cupin_RmlC"/>
    <property type="match status" value="1"/>
</dbReference>
<dbReference type="Gene3D" id="2.60.120.10">
    <property type="entry name" value="Jelly Rolls"/>
    <property type="match status" value="1"/>
</dbReference>
<dbReference type="InterPro" id="IPR000888">
    <property type="entry name" value="RmlC-like"/>
</dbReference>
<gene>
    <name evidence="7" type="primary">rfbC</name>
    <name evidence="7" type="ORF">I7X39_05730</name>
</gene>
<dbReference type="GO" id="GO:0019305">
    <property type="term" value="P:dTDP-rhamnose biosynthetic process"/>
    <property type="evidence" value="ECO:0007669"/>
    <property type="project" value="UniProtKB-UniRule"/>
</dbReference>
<dbReference type="Proteomes" id="UP000613266">
    <property type="component" value="Unassembled WGS sequence"/>
</dbReference>
<comment type="subunit">
    <text evidence="6">Homodimer.</text>
</comment>
<evidence type="ECO:0000313" key="7">
    <source>
        <dbReference type="EMBL" id="MBH9576402.1"/>
    </source>
</evidence>
<dbReference type="GO" id="GO:0000271">
    <property type="term" value="P:polysaccharide biosynthetic process"/>
    <property type="evidence" value="ECO:0007669"/>
    <property type="project" value="TreeGrafter"/>
</dbReference>
<evidence type="ECO:0000256" key="6">
    <source>
        <dbReference type="RuleBase" id="RU364069"/>
    </source>
</evidence>
<evidence type="ECO:0000256" key="1">
    <source>
        <dbReference type="ARBA" id="ARBA00001298"/>
    </source>
</evidence>
<dbReference type="InterPro" id="IPR014710">
    <property type="entry name" value="RmlC-like_jellyroll"/>
</dbReference>
<dbReference type="GO" id="GO:0008830">
    <property type="term" value="F:dTDP-4-dehydrorhamnose 3,5-epimerase activity"/>
    <property type="evidence" value="ECO:0007669"/>
    <property type="project" value="UniProtKB-UniRule"/>
</dbReference>
<dbReference type="RefSeq" id="WP_198110022.1">
    <property type="nucleotide sequence ID" value="NZ_JAEDAK010000003.1"/>
</dbReference>
<dbReference type="NCBIfam" id="TIGR01221">
    <property type="entry name" value="rmlC"/>
    <property type="match status" value="1"/>
</dbReference>
<dbReference type="GO" id="GO:0005829">
    <property type="term" value="C:cytosol"/>
    <property type="evidence" value="ECO:0007669"/>
    <property type="project" value="TreeGrafter"/>
</dbReference>
<sequence length="179" mass="19770">MHTEALALPGCQLVHLDRFEDARGCFVKTYQRAAFEAAGMEPLEGESFYTVSRQGVLRGMHFQIPPAQHAKLVHCQAGRVLDVFIDLRRGSPHYGQHQAIELSGDTGLALYLPAGIAHGFLTLSEQACMSYQVSSPHSPAHDAGIRWDSFGFDWPIAQPVLSERDQRHPALADFDSPFA</sequence>
<comment type="catalytic activity">
    <reaction evidence="1 6">
        <text>dTDP-4-dehydro-6-deoxy-alpha-D-glucose = dTDP-4-dehydro-beta-L-rhamnose</text>
        <dbReference type="Rhea" id="RHEA:16969"/>
        <dbReference type="ChEBI" id="CHEBI:57649"/>
        <dbReference type="ChEBI" id="CHEBI:62830"/>
        <dbReference type="EC" id="5.1.3.13"/>
    </reaction>
</comment>
<dbReference type="Pfam" id="PF00908">
    <property type="entry name" value="dTDP_sugar_isom"/>
    <property type="match status" value="1"/>
</dbReference>
<protein>
    <recommendedName>
        <fullName evidence="4 6">dTDP-4-dehydrorhamnose 3,5-epimerase</fullName>
        <ecNumber evidence="3 6">5.1.3.13</ecNumber>
    </recommendedName>
    <alternativeName>
        <fullName evidence="6">Thymidine diphospho-4-keto-rhamnose 3,5-epimerase</fullName>
    </alternativeName>
</protein>
<evidence type="ECO:0000256" key="3">
    <source>
        <dbReference type="ARBA" id="ARBA00012098"/>
    </source>
</evidence>
<proteinExistence type="inferred from homology"/>
<evidence type="ECO:0000256" key="5">
    <source>
        <dbReference type="PIRSR" id="PIRSR600888-1"/>
    </source>
</evidence>
<dbReference type="EC" id="5.1.3.13" evidence="3 6"/>
<dbReference type="InterPro" id="IPR011051">
    <property type="entry name" value="RmlC_Cupin_sf"/>
</dbReference>
<evidence type="ECO:0000256" key="4">
    <source>
        <dbReference type="ARBA" id="ARBA00019595"/>
    </source>
</evidence>